<evidence type="ECO:0000313" key="2">
    <source>
        <dbReference type="EMBL" id="SEG70347.1"/>
    </source>
</evidence>
<feature type="transmembrane region" description="Helical" evidence="1">
    <location>
        <begin position="20"/>
        <end position="45"/>
    </location>
</feature>
<accession>A0A1H6CC57</accession>
<reference evidence="3" key="1">
    <citation type="submission" date="2016-10" db="EMBL/GenBank/DDBJ databases">
        <authorList>
            <person name="Varghese N."/>
            <person name="Submissions S."/>
        </authorList>
    </citation>
    <scope>NUCLEOTIDE SEQUENCE [LARGE SCALE GENOMIC DNA]</scope>
    <source>
        <strain evidence="3">DSM 43163</strain>
    </source>
</reference>
<keyword evidence="1" id="KW-0472">Membrane</keyword>
<keyword evidence="3" id="KW-1185">Reference proteome</keyword>
<dbReference type="AlphaFoldDB" id="A0A1H6CC57"/>
<protein>
    <submittedName>
        <fullName evidence="2">Uncharacterized protein</fullName>
    </submittedName>
</protein>
<dbReference type="RefSeq" id="WP_146087453.1">
    <property type="nucleotide sequence ID" value="NZ_FNVO01000009.1"/>
</dbReference>
<dbReference type="OrthoDB" id="3388079at2"/>
<proteinExistence type="predicted"/>
<dbReference type="Proteomes" id="UP000236723">
    <property type="component" value="Unassembled WGS sequence"/>
</dbReference>
<feature type="transmembrane region" description="Helical" evidence="1">
    <location>
        <begin position="69"/>
        <end position="90"/>
    </location>
</feature>
<organism evidence="2 3">
    <name type="scientific">Thermomonospora echinospora</name>
    <dbReference type="NCBI Taxonomy" id="1992"/>
    <lineage>
        <taxon>Bacteria</taxon>
        <taxon>Bacillati</taxon>
        <taxon>Actinomycetota</taxon>
        <taxon>Actinomycetes</taxon>
        <taxon>Streptosporangiales</taxon>
        <taxon>Thermomonosporaceae</taxon>
        <taxon>Thermomonospora</taxon>
    </lineage>
</organism>
<sequence length="120" mass="13188">MADGESGEAVPGVQPSGARIAVALGASVVACWQLLVYGFGLVWYLPDITVRSECDPRETLGCGHEYGEAWWIGTFLVCVAGALCMILTWVRTYRGGRWWPWPPATEVIMVGWMVPQSWLA</sequence>
<keyword evidence="1" id="KW-0812">Transmembrane</keyword>
<evidence type="ECO:0000313" key="3">
    <source>
        <dbReference type="Proteomes" id="UP000236723"/>
    </source>
</evidence>
<gene>
    <name evidence="2" type="ORF">SAMN04489712_109163</name>
</gene>
<name>A0A1H6CC57_9ACTN</name>
<evidence type="ECO:0000256" key="1">
    <source>
        <dbReference type="SAM" id="Phobius"/>
    </source>
</evidence>
<keyword evidence="1" id="KW-1133">Transmembrane helix</keyword>
<dbReference type="EMBL" id="FNVO01000009">
    <property type="protein sequence ID" value="SEG70347.1"/>
    <property type="molecule type" value="Genomic_DNA"/>
</dbReference>